<dbReference type="GO" id="GO:0000981">
    <property type="term" value="F:DNA-binding transcription factor activity, RNA polymerase II-specific"/>
    <property type="evidence" value="ECO:0007669"/>
    <property type="project" value="InterPro"/>
</dbReference>
<dbReference type="InterPro" id="IPR036864">
    <property type="entry name" value="Zn2-C6_fun-type_DNA-bd_sf"/>
</dbReference>
<gene>
    <name evidence="4" type="ORF">IFR04_015755</name>
</gene>
<keyword evidence="5" id="KW-1185">Reference proteome</keyword>
<dbReference type="Gene3D" id="4.10.240.10">
    <property type="entry name" value="Zn(2)-C6 fungal-type DNA-binding domain"/>
    <property type="match status" value="1"/>
</dbReference>
<evidence type="ECO:0000313" key="4">
    <source>
        <dbReference type="EMBL" id="KAG4411109.1"/>
    </source>
</evidence>
<dbReference type="PANTHER" id="PTHR47256:SF1">
    <property type="entry name" value="ZN(II)2CYS6 TRANSCRIPTION FACTOR (EUROFUNG)"/>
    <property type="match status" value="1"/>
</dbReference>
<dbReference type="Pfam" id="PF00172">
    <property type="entry name" value="Zn_clus"/>
    <property type="match status" value="1"/>
</dbReference>
<dbReference type="AlphaFoldDB" id="A0A8H7SX44"/>
<dbReference type="PROSITE" id="PS50048">
    <property type="entry name" value="ZN2_CY6_FUNGAL_2"/>
    <property type="match status" value="1"/>
</dbReference>
<dbReference type="CDD" id="cd00067">
    <property type="entry name" value="GAL4"/>
    <property type="match status" value="1"/>
</dbReference>
<dbReference type="InterPro" id="IPR053187">
    <property type="entry name" value="Notoamide_regulator"/>
</dbReference>
<dbReference type="InterPro" id="IPR001138">
    <property type="entry name" value="Zn2Cys6_DnaBD"/>
</dbReference>
<reference evidence="4" key="1">
    <citation type="submission" date="2021-02" db="EMBL/GenBank/DDBJ databases">
        <title>Genome sequence Cadophora malorum strain M34.</title>
        <authorList>
            <person name="Stefanovic E."/>
            <person name="Vu D."/>
            <person name="Scully C."/>
            <person name="Dijksterhuis J."/>
            <person name="Roader J."/>
            <person name="Houbraken J."/>
        </authorList>
    </citation>
    <scope>NUCLEOTIDE SEQUENCE</scope>
    <source>
        <strain evidence="4">M34</strain>
    </source>
</reference>
<dbReference type="SMART" id="SM00066">
    <property type="entry name" value="GAL4"/>
    <property type="match status" value="1"/>
</dbReference>
<dbReference type="PANTHER" id="PTHR47256">
    <property type="entry name" value="ZN(II)2CYS6 TRANSCRIPTION FACTOR (EUROFUNG)-RELATED"/>
    <property type="match status" value="1"/>
</dbReference>
<name>A0A8H7SX44_9HELO</name>
<evidence type="ECO:0000313" key="5">
    <source>
        <dbReference type="Proteomes" id="UP000664132"/>
    </source>
</evidence>
<dbReference type="OrthoDB" id="2162761at2759"/>
<feature type="region of interest" description="Disordered" evidence="2">
    <location>
        <begin position="1"/>
        <end position="57"/>
    </location>
</feature>
<keyword evidence="1" id="KW-0539">Nucleus</keyword>
<evidence type="ECO:0000256" key="1">
    <source>
        <dbReference type="ARBA" id="ARBA00023242"/>
    </source>
</evidence>
<dbReference type="GO" id="GO:0008270">
    <property type="term" value="F:zinc ion binding"/>
    <property type="evidence" value="ECO:0007669"/>
    <property type="project" value="InterPro"/>
</dbReference>
<organism evidence="4 5">
    <name type="scientific">Cadophora malorum</name>
    <dbReference type="NCBI Taxonomy" id="108018"/>
    <lineage>
        <taxon>Eukaryota</taxon>
        <taxon>Fungi</taxon>
        <taxon>Dikarya</taxon>
        <taxon>Ascomycota</taxon>
        <taxon>Pezizomycotina</taxon>
        <taxon>Leotiomycetes</taxon>
        <taxon>Helotiales</taxon>
        <taxon>Ploettnerulaceae</taxon>
        <taxon>Cadophora</taxon>
    </lineage>
</organism>
<evidence type="ECO:0000256" key="2">
    <source>
        <dbReference type="SAM" id="MobiDB-lite"/>
    </source>
</evidence>
<protein>
    <recommendedName>
        <fullName evidence="3">Zn(2)-C6 fungal-type domain-containing protein</fullName>
    </recommendedName>
</protein>
<comment type="caution">
    <text evidence="4">The sequence shown here is derived from an EMBL/GenBank/DDBJ whole genome shotgun (WGS) entry which is preliminary data.</text>
</comment>
<proteinExistence type="predicted"/>
<dbReference type="EMBL" id="JAFJYH010000520">
    <property type="protein sequence ID" value="KAG4411109.1"/>
    <property type="molecule type" value="Genomic_DNA"/>
</dbReference>
<evidence type="ECO:0000259" key="3">
    <source>
        <dbReference type="PROSITE" id="PS50048"/>
    </source>
</evidence>
<feature type="compositionally biased region" description="Polar residues" evidence="2">
    <location>
        <begin position="14"/>
        <end position="33"/>
    </location>
</feature>
<dbReference type="PROSITE" id="PS00463">
    <property type="entry name" value="ZN2_CY6_FUNGAL_1"/>
    <property type="match status" value="1"/>
</dbReference>
<dbReference type="SUPFAM" id="SSF57701">
    <property type="entry name" value="Zn2/Cys6 DNA-binding domain"/>
    <property type="match status" value="1"/>
</dbReference>
<feature type="domain" description="Zn(2)-C6 fungal-type" evidence="3">
    <location>
        <begin position="65"/>
        <end position="96"/>
    </location>
</feature>
<accession>A0A8H7SX44</accession>
<dbReference type="Proteomes" id="UP000664132">
    <property type="component" value="Unassembled WGS sequence"/>
</dbReference>
<sequence length="153" mass="16941">MHSSIFCKIRPSFGESSTSASNPRQSTSENTGSDPRHPRGKDTPAQSSGSLSKRRRAPELVTQNACLNCKKARAKCDGNKPCGRCAAQVATFECIYENRVKHAKEELVKIIKELRAKEHLIEQILQALSTDEKVPEILKSLRNSETYGNIVNS</sequence>